<dbReference type="RefSeq" id="WP_377712164.1">
    <property type="nucleotide sequence ID" value="NZ_JBHTJM010000001.1"/>
</dbReference>
<protein>
    <submittedName>
        <fullName evidence="2">Type IX secretion system membrane protein PorP/SprF</fullName>
    </submittedName>
</protein>
<dbReference type="NCBIfam" id="TIGR03519">
    <property type="entry name" value="T9SS_PorP_fam"/>
    <property type="match status" value="1"/>
</dbReference>
<name>A0ABW3HY40_9FLAO</name>
<feature type="signal peptide" evidence="1">
    <location>
        <begin position="1"/>
        <end position="20"/>
    </location>
</feature>
<evidence type="ECO:0000313" key="3">
    <source>
        <dbReference type="Proteomes" id="UP001596997"/>
    </source>
</evidence>
<dbReference type="EMBL" id="JBHTJM010000001">
    <property type="protein sequence ID" value="MFD0962470.1"/>
    <property type="molecule type" value="Genomic_DNA"/>
</dbReference>
<keyword evidence="1" id="KW-0732">Signal</keyword>
<comment type="caution">
    <text evidence="2">The sequence shown here is derived from an EMBL/GenBank/DDBJ whole genome shotgun (WGS) entry which is preliminary data.</text>
</comment>
<dbReference type="Pfam" id="PF11751">
    <property type="entry name" value="PorP_SprF"/>
    <property type="match status" value="1"/>
</dbReference>
<sequence length="305" mass="35360">MKKIILIAIALISSQYNCNAQQQPQFTHYMYNTIAVNPGYTGSRDALAINAVNRNQWVGFDDEVPRTTTISVHSPLRNENMGLGISVMHDQSGYENFSYVYADYSYTIKVKEDHHLAFGVKAGFSQYKIDPELFTYQEVLNDPYFQDQLNRWTPNVGVGMYYHTEKWYAGLSSPRILNNDYNKDSEYVALEQNHYYLIGGYVFDMTSNTKFRPSFSTKYTSGAPLSVEGSAVFLFYEKFWLGASYRVDDAIGALFDFKLNKQFRIGYAFEYPVTDIARYTSGTHEVMLIYEFKYNNSRYKSPRYF</sequence>
<reference evidence="3" key="1">
    <citation type="journal article" date="2019" name="Int. J. Syst. Evol. Microbiol.">
        <title>The Global Catalogue of Microorganisms (GCM) 10K type strain sequencing project: providing services to taxonomists for standard genome sequencing and annotation.</title>
        <authorList>
            <consortium name="The Broad Institute Genomics Platform"/>
            <consortium name="The Broad Institute Genome Sequencing Center for Infectious Disease"/>
            <person name="Wu L."/>
            <person name="Ma J."/>
        </authorList>
    </citation>
    <scope>NUCLEOTIDE SEQUENCE [LARGE SCALE GENOMIC DNA]</scope>
    <source>
        <strain evidence="3">CCUG 62114</strain>
    </source>
</reference>
<proteinExistence type="predicted"/>
<dbReference type="Proteomes" id="UP001596997">
    <property type="component" value="Unassembled WGS sequence"/>
</dbReference>
<feature type="chain" id="PRO_5046833050" evidence="1">
    <location>
        <begin position="21"/>
        <end position="305"/>
    </location>
</feature>
<organism evidence="2 3">
    <name type="scientific">Pseudofulvibacter geojedonensis</name>
    <dbReference type="NCBI Taxonomy" id="1123758"/>
    <lineage>
        <taxon>Bacteria</taxon>
        <taxon>Pseudomonadati</taxon>
        <taxon>Bacteroidota</taxon>
        <taxon>Flavobacteriia</taxon>
        <taxon>Flavobacteriales</taxon>
        <taxon>Flavobacteriaceae</taxon>
        <taxon>Pseudofulvibacter</taxon>
    </lineage>
</organism>
<evidence type="ECO:0000256" key="1">
    <source>
        <dbReference type="SAM" id="SignalP"/>
    </source>
</evidence>
<accession>A0ABW3HY40</accession>
<evidence type="ECO:0000313" key="2">
    <source>
        <dbReference type="EMBL" id="MFD0962470.1"/>
    </source>
</evidence>
<keyword evidence="3" id="KW-1185">Reference proteome</keyword>
<gene>
    <name evidence="2" type="ORF">ACFQ1O_00460</name>
</gene>
<dbReference type="InterPro" id="IPR019861">
    <property type="entry name" value="PorP/SprF_Bacteroidetes"/>
</dbReference>